<dbReference type="SUPFAM" id="SSF51735">
    <property type="entry name" value="NAD(P)-binding Rossmann-fold domains"/>
    <property type="match status" value="1"/>
</dbReference>
<dbReference type="InterPro" id="IPR050984">
    <property type="entry name" value="Gfo/Idh/MocA_domain"/>
</dbReference>
<keyword evidence="6" id="KW-1185">Reference proteome</keyword>
<dbReference type="GO" id="GO:0016491">
    <property type="term" value="F:oxidoreductase activity"/>
    <property type="evidence" value="ECO:0007669"/>
    <property type="project" value="UniProtKB-KW"/>
</dbReference>
<keyword evidence="2" id="KW-0560">Oxidoreductase</keyword>
<dbReference type="OrthoDB" id="9815825at2"/>
<accession>A0A0A8XAF7</accession>
<name>A0A0A8XAF7_MESS1</name>
<evidence type="ECO:0000313" key="6">
    <source>
        <dbReference type="Proteomes" id="UP000031014"/>
    </source>
</evidence>
<dbReference type="SUPFAM" id="SSF55347">
    <property type="entry name" value="Glyceraldehyde-3-phosphate dehydrogenase-like, C-terminal domain"/>
    <property type="match status" value="1"/>
</dbReference>
<dbReference type="PANTHER" id="PTHR22604:SF105">
    <property type="entry name" value="TRANS-1,2-DIHYDROBENZENE-1,2-DIOL DEHYDROGENASE"/>
    <property type="match status" value="1"/>
</dbReference>
<dbReference type="AlphaFoldDB" id="A0A0A8XAF7"/>
<dbReference type="InterPro" id="IPR036291">
    <property type="entry name" value="NAD(P)-bd_dom_sf"/>
</dbReference>
<sequence>MVKKIKWGILSTANIAQTQVIPAIQRSALAEVGAIASSSGKAAEVAAKLNIPRVYDTYEELLLDPKIDAVYIPLPNSLHRKWVLEAAKHGKHILCEKPAALAAEEMIEMDRHCKKENVLFMEAFMYQFHPQHDRVKEIIASGEIGEVKLMRSSFSFYMEDRETNIRMDKSLGGGSIYDVGCYCIHSMRHILGAEPVKVHAHGNLDPDTGVDVSAVAYLEFDRGMIQGVFDCSFEASFRQEYEVVGTKGRIFVPRAFRPDVNGDVGLVTVESNGQQRTELVEGDIYLLEVDHLSEAILEKKPLIYPAEKTIQNMRVINACYSSLEQKEEVTI</sequence>
<dbReference type="STRING" id="1321606.SAMD00020551_4457"/>
<dbReference type="GO" id="GO:0000166">
    <property type="term" value="F:nucleotide binding"/>
    <property type="evidence" value="ECO:0007669"/>
    <property type="project" value="InterPro"/>
</dbReference>
<comment type="similarity">
    <text evidence="1">Belongs to the Gfo/Idh/MocA family.</text>
</comment>
<feature type="domain" description="GFO/IDH/MocA-like oxidoreductase" evidence="4">
    <location>
        <begin position="134"/>
        <end position="250"/>
    </location>
</feature>
<evidence type="ECO:0000259" key="4">
    <source>
        <dbReference type="Pfam" id="PF22725"/>
    </source>
</evidence>
<reference evidence="5 6" key="1">
    <citation type="submission" date="2013-06" db="EMBL/GenBank/DDBJ databases">
        <title>Whole genome shotgun sequence of Bacillus selenatarsenatis SF-1.</title>
        <authorList>
            <person name="Kuroda M."/>
            <person name="Sei K."/>
            <person name="Yamashita M."/>
            <person name="Ike M."/>
        </authorList>
    </citation>
    <scope>NUCLEOTIDE SEQUENCE [LARGE SCALE GENOMIC DNA]</scope>
    <source>
        <strain evidence="5 6">SF-1</strain>
    </source>
</reference>
<dbReference type="EMBL" id="BASE01000113">
    <property type="protein sequence ID" value="GAM16269.1"/>
    <property type="molecule type" value="Genomic_DNA"/>
</dbReference>
<evidence type="ECO:0000256" key="2">
    <source>
        <dbReference type="ARBA" id="ARBA00023002"/>
    </source>
</evidence>
<organism evidence="5 6">
    <name type="scientific">Mesobacillus selenatarsenatis (strain DSM 18680 / JCM 14380 / FERM P-15431 / SF-1)</name>
    <dbReference type="NCBI Taxonomy" id="1321606"/>
    <lineage>
        <taxon>Bacteria</taxon>
        <taxon>Bacillati</taxon>
        <taxon>Bacillota</taxon>
        <taxon>Bacilli</taxon>
        <taxon>Bacillales</taxon>
        <taxon>Bacillaceae</taxon>
        <taxon>Mesobacillus</taxon>
    </lineage>
</organism>
<dbReference type="Proteomes" id="UP000031014">
    <property type="component" value="Unassembled WGS sequence"/>
</dbReference>
<dbReference type="Gene3D" id="3.40.50.720">
    <property type="entry name" value="NAD(P)-binding Rossmann-like Domain"/>
    <property type="match status" value="1"/>
</dbReference>
<dbReference type="Pfam" id="PF22725">
    <property type="entry name" value="GFO_IDH_MocA_C3"/>
    <property type="match status" value="1"/>
</dbReference>
<dbReference type="InterPro" id="IPR000683">
    <property type="entry name" value="Gfo/Idh/MocA-like_OxRdtase_N"/>
</dbReference>
<dbReference type="Pfam" id="PF01408">
    <property type="entry name" value="GFO_IDH_MocA"/>
    <property type="match status" value="1"/>
</dbReference>
<dbReference type="Gene3D" id="3.30.360.10">
    <property type="entry name" value="Dihydrodipicolinate Reductase, domain 2"/>
    <property type="match status" value="1"/>
</dbReference>
<evidence type="ECO:0000313" key="5">
    <source>
        <dbReference type="EMBL" id="GAM16269.1"/>
    </source>
</evidence>
<evidence type="ECO:0000259" key="3">
    <source>
        <dbReference type="Pfam" id="PF01408"/>
    </source>
</evidence>
<gene>
    <name evidence="5" type="ORF">SAMD00020551_4457</name>
</gene>
<evidence type="ECO:0000256" key="1">
    <source>
        <dbReference type="ARBA" id="ARBA00010928"/>
    </source>
</evidence>
<feature type="domain" description="Gfo/Idh/MocA-like oxidoreductase N-terminal" evidence="3">
    <location>
        <begin position="6"/>
        <end position="123"/>
    </location>
</feature>
<protein>
    <submittedName>
        <fullName evidence="5">Oxidoreductase</fullName>
    </submittedName>
</protein>
<dbReference type="PANTHER" id="PTHR22604">
    <property type="entry name" value="OXIDOREDUCTASES"/>
    <property type="match status" value="1"/>
</dbReference>
<proteinExistence type="inferred from homology"/>
<comment type="caution">
    <text evidence="5">The sequence shown here is derived from an EMBL/GenBank/DDBJ whole genome shotgun (WGS) entry which is preliminary data.</text>
</comment>
<dbReference type="InterPro" id="IPR055170">
    <property type="entry name" value="GFO_IDH_MocA-like_dom"/>
</dbReference>